<name>A0A9P1I9N2_9PELO</name>
<dbReference type="InterPro" id="IPR016454">
    <property type="entry name" value="Cysteine_dSase"/>
</dbReference>
<evidence type="ECO:0000313" key="14">
    <source>
        <dbReference type="Proteomes" id="UP001152747"/>
    </source>
</evidence>
<dbReference type="Gene3D" id="1.10.260.50">
    <property type="match status" value="1"/>
</dbReference>
<dbReference type="EC" id="4.4.1.16" evidence="10"/>
<dbReference type="Proteomes" id="UP001152747">
    <property type="component" value="Unassembled WGS sequence"/>
</dbReference>
<dbReference type="GO" id="GO:0016740">
    <property type="term" value="F:transferase activity"/>
    <property type="evidence" value="ECO:0007669"/>
    <property type="project" value="UniProtKB-KW"/>
</dbReference>
<dbReference type="EMBL" id="CANHGI010000002">
    <property type="protein sequence ID" value="CAI5440866.1"/>
    <property type="molecule type" value="Genomic_DNA"/>
</dbReference>
<evidence type="ECO:0000256" key="6">
    <source>
        <dbReference type="ARBA" id="ARBA00022679"/>
    </source>
</evidence>
<evidence type="ECO:0000256" key="7">
    <source>
        <dbReference type="ARBA" id="ARBA00022898"/>
    </source>
</evidence>
<comment type="subunit">
    <text evidence="4">Homodimer.</text>
</comment>
<comment type="subcellular location">
    <subcellularLocation>
        <location evidence="2">Cytoplasm</location>
        <location evidence="2">Cytosol</location>
    </subcellularLocation>
</comment>
<accession>A0A9P1I9N2</accession>
<evidence type="ECO:0000259" key="12">
    <source>
        <dbReference type="Pfam" id="PF00266"/>
    </source>
</evidence>
<dbReference type="PANTHER" id="PTHR11601">
    <property type="entry name" value="CYSTEINE DESULFURYLASE FAMILY MEMBER"/>
    <property type="match status" value="1"/>
</dbReference>
<reference evidence="13" key="1">
    <citation type="submission" date="2022-11" db="EMBL/GenBank/DDBJ databases">
        <authorList>
            <person name="Kikuchi T."/>
        </authorList>
    </citation>
    <scope>NUCLEOTIDE SEQUENCE</scope>
    <source>
        <strain evidence="13">PS1010</strain>
    </source>
</reference>
<dbReference type="Gene3D" id="3.40.640.10">
    <property type="entry name" value="Type I PLP-dependent aspartate aminotransferase-like (Major domain)"/>
    <property type="match status" value="1"/>
</dbReference>
<comment type="similarity">
    <text evidence="3">Belongs to the class-V pyridoxal-phosphate-dependent aminotransferase family.</text>
</comment>
<dbReference type="Gene3D" id="3.90.1150.10">
    <property type="entry name" value="Aspartate Aminotransferase, domain 1"/>
    <property type="match status" value="1"/>
</dbReference>
<proteinExistence type="inferred from homology"/>
<evidence type="ECO:0000256" key="8">
    <source>
        <dbReference type="ARBA" id="ARBA00023239"/>
    </source>
</evidence>
<evidence type="ECO:0000256" key="10">
    <source>
        <dbReference type="ARBA" id="ARBA00039054"/>
    </source>
</evidence>
<dbReference type="AlphaFoldDB" id="A0A9P1I9N2"/>
<evidence type="ECO:0000256" key="1">
    <source>
        <dbReference type="ARBA" id="ARBA00001933"/>
    </source>
</evidence>
<evidence type="ECO:0000256" key="2">
    <source>
        <dbReference type="ARBA" id="ARBA00004514"/>
    </source>
</evidence>
<evidence type="ECO:0000256" key="11">
    <source>
        <dbReference type="ARBA" id="ARBA00040554"/>
    </source>
</evidence>
<comment type="function">
    <text evidence="9">Catalyzes the decomposition of L-selenocysteine to L-alanine and elemental selenium.</text>
</comment>
<evidence type="ECO:0000313" key="13">
    <source>
        <dbReference type="EMBL" id="CAI5440866.1"/>
    </source>
</evidence>
<dbReference type="PANTHER" id="PTHR11601:SF62">
    <property type="entry name" value="SELENOCYSTEINE LYASE"/>
    <property type="match status" value="1"/>
</dbReference>
<dbReference type="SUPFAM" id="SSF53383">
    <property type="entry name" value="PLP-dependent transferases"/>
    <property type="match status" value="1"/>
</dbReference>
<sequence>MTKIYLDNNATTPLAPTVAAKITEALGFWANPSSNNENAKLAASEIAEARRNLAKLFNTRPDSVIFTSGGTESNNWIIHSAISRAKNRISAAKKPHVITSCIEHPSILEPLKVREENGEIDVTYIAINPQTGQISPSTVLLAVRPETCLVTIMLANNETGVIQPIREIFREIRQKSIILHSDVAQGAGKLSIDLADLQADAITVVGHKFYGPRSGALVLGPEFESDLEPMIYGGGQEMGRRSGTENTPMIVGLGEAARIFLADGQQIENHLREIRDYFEQQLKIHLPTAAHLVHFQQSPRLPNTSSVAFFNYSPHSCDLVERAQTFSASTCAACHKNECSPVLIACGLNFATASKTVRFSFGRQTKKSEIDTVIQELVQLCM</sequence>
<evidence type="ECO:0000256" key="9">
    <source>
        <dbReference type="ARBA" id="ARBA00037407"/>
    </source>
</evidence>
<dbReference type="GO" id="GO:0005829">
    <property type="term" value="C:cytosol"/>
    <property type="evidence" value="ECO:0007669"/>
    <property type="project" value="UniProtKB-SubCell"/>
</dbReference>
<keyword evidence="6" id="KW-0808">Transferase</keyword>
<dbReference type="Pfam" id="PF00266">
    <property type="entry name" value="Aminotran_5"/>
    <property type="match status" value="1"/>
</dbReference>
<gene>
    <name evidence="13" type="ORF">CAMP_LOCUS3503</name>
</gene>
<dbReference type="PIRSF" id="PIRSF005572">
    <property type="entry name" value="NifS"/>
    <property type="match status" value="1"/>
</dbReference>
<dbReference type="InterPro" id="IPR015424">
    <property type="entry name" value="PyrdxlP-dep_Trfase"/>
</dbReference>
<keyword evidence="5" id="KW-0963">Cytoplasm</keyword>
<evidence type="ECO:0000256" key="5">
    <source>
        <dbReference type="ARBA" id="ARBA00022490"/>
    </source>
</evidence>
<protein>
    <recommendedName>
        <fullName evidence="11">Selenocysteine lyase</fullName>
        <ecNumber evidence="10">4.4.1.16</ecNumber>
    </recommendedName>
</protein>
<keyword evidence="14" id="KW-1185">Reference proteome</keyword>
<organism evidence="13 14">
    <name type="scientific">Caenorhabditis angaria</name>
    <dbReference type="NCBI Taxonomy" id="860376"/>
    <lineage>
        <taxon>Eukaryota</taxon>
        <taxon>Metazoa</taxon>
        <taxon>Ecdysozoa</taxon>
        <taxon>Nematoda</taxon>
        <taxon>Chromadorea</taxon>
        <taxon>Rhabditida</taxon>
        <taxon>Rhabditina</taxon>
        <taxon>Rhabditomorpha</taxon>
        <taxon>Rhabditoidea</taxon>
        <taxon>Rhabditidae</taxon>
        <taxon>Peloderinae</taxon>
        <taxon>Caenorhabditis</taxon>
    </lineage>
</organism>
<evidence type="ECO:0000256" key="4">
    <source>
        <dbReference type="ARBA" id="ARBA00011738"/>
    </source>
</evidence>
<dbReference type="InterPro" id="IPR015421">
    <property type="entry name" value="PyrdxlP-dep_Trfase_major"/>
</dbReference>
<evidence type="ECO:0000256" key="3">
    <source>
        <dbReference type="ARBA" id="ARBA00009236"/>
    </source>
</evidence>
<feature type="domain" description="Aminotransferase class V" evidence="12">
    <location>
        <begin position="4"/>
        <end position="372"/>
    </location>
</feature>
<comment type="caution">
    <text evidence="13">The sequence shown here is derived from an EMBL/GenBank/DDBJ whole genome shotgun (WGS) entry which is preliminary data.</text>
</comment>
<keyword evidence="8" id="KW-0456">Lyase</keyword>
<dbReference type="InterPro" id="IPR000192">
    <property type="entry name" value="Aminotrans_V_dom"/>
</dbReference>
<keyword evidence="7" id="KW-0663">Pyridoxal phosphate</keyword>
<dbReference type="InterPro" id="IPR015422">
    <property type="entry name" value="PyrdxlP-dep_Trfase_small"/>
</dbReference>
<dbReference type="OrthoDB" id="10250117at2759"/>
<comment type="cofactor">
    <cofactor evidence="1">
        <name>pyridoxal 5'-phosphate</name>
        <dbReference type="ChEBI" id="CHEBI:597326"/>
    </cofactor>
</comment>
<dbReference type="GO" id="GO:0009000">
    <property type="term" value="F:selenocysteine lyase activity"/>
    <property type="evidence" value="ECO:0007669"/>
    <property type="project" value="UniProtKB-EC"/>
</dbReference>